<proteinExistence type="inferred from homology"/>
<keyword evidence="9" id="KW-1185">Reference proteome</keyword>
<dbReference type="GO" id="GO:0032543">
    <property type="term" value="P:mitochondrial translation"/>
    <property type="evidence" value="ECO:0007669"/>
    <property type="project" value="InterPro"/>
</dbReference>
<dbReference type="PANTHER" id="PTHR34090:SF1">
    <property type="entry name" value="LARGE RIBOSOMAL SUBUNIT PROTEIN ML52"/>
    <property type="match status" value="1"/>
</dbReference>
<evidence type="ECO:0000256" key="5">
    <source>
        <dbReference type="ARBA" id="ARBA00023128"/>
    </source>
</evidence>
<dbReference type="InParanoid" id="A0A6J2RIS7"/>
<dbReference type="InterPro" id="IPR034596">
    <property type="entry name" value="Ribosomal_mL52"/>
</dbReference>
<dbReference type="Pfam" id="PF18699">
    <property type="entry name" value="MRPL52"/>
    <property type="match status" value="1"/>
</dbReference>
<dbReference type="Proteomes" id="UP000504630">
    <property type="component" value="Chromosome 18"/>
</dbReference>
<dbReference type="OrthoDB" id="10249237at2759"/>
<dbReference type="CTD" id="122704"/>
<keyword evidence="4" id="KW-0689">Ribosomal protein</keyword>
<dbReference type="GO" id="GO:0003735">
    <property type="term" value="F:structural constituent of ribosome"/>
    <property type="evidence" value="ECO:0007669"/>
    <property type="project" value="InterPro"/>
</dbReference>
<comment type="subcellular location">
    <subcellularLocation>
        <location evidence="1">Mitochondrion</location>
    </subcellularLocation>
</comment>
<evidence type="ECO:0000256" key="1">
    <source>
        <dbReference type="ARBA" id="ARBA00004173"/>
    </source>
</evidence>
<evidence type="ECO:0000313" key="9">
    <source>
        <dbReference type="Proteomes" id="UP000504630"/>
    </source>
</evidence>
<dbReference type="GeneID" id="115023742"/>
<dbReference type="GO" id="GO:0005762">
    <property type="term" value="C:mitochondrial large ribosomal subunit"/>
    <property type="evidence" value="ECO:0007669"/>
    <property type="project" value="InterPro"/>
</dbReference>
<dbReference type="AlphaFoldDB" id="A0A6J2RIS7"/>
<comment type="similarity">
    <text evidence="2">Belongs to the mitochondrion-specific ribosomal protein mL52 family.</text>
</comment>
<evidence type="ECO:0000256" key="6">
    <source>
        <dbReference type="ARBA" id="ARBA00023274"/>
    </source>
</evidence>
<evidence type="ECO:0000256" key="7">
    <source>
        <dbReference type="ARBA" id="ARBA00035181"/>
    </source>
</evidence>
<dbReference type="KEGG" id="cgob:115023742"/>
<organism evidence="9 10">
    <name type="scientific">Cottoperca gobio</name>
    <name type="common">Frogmouth</name>
    <name type="synonym">Aphritis gobio</name>
    <dbReference type="NCBI Taxonomy" id="56716"/>
    <lineage>
        <taxon>Eukaryota</taxon>
        <taxon>Metazoa</taxon>
        <taxon>Chordata</taxon>
        <taxon>Craniata</taxon>
        <taxon>Vertebrata</taxon>
        <taxon>Euteleostomi</taxon>
        <taxon>Actinopterygii</taxon>
        <taxon>Neopterygii</taxon>
        <taxon>Teleostei</taxon>
        <taxon>Neoteleostei</taxon>
        <taxon>Acanthomorphata</taxon>
        <taxon>Eupercaria</taxon>
        <taxon>Perciformes</taxon>
        <taxon>Notothenioidei</taxon>
        <taxon>Bovichtidae</taxon>
        <taxon>Cottoperca</taxon>
    </lineage>
</organism>
<evidence type="ECO:0000313" key="10">
    <source>
        <dbReference type="RefSeq" id="XP_029310818.1"/>
    </source>
</evidence>
<evidence type="ECO:0000256" key="4">
    <source>
        <dbReference type="ARBA" id="ARBA00022980"/>
    </source>
</evidence>
<evidence type="ECO:0000256" key="2">
    <source>
        <dbReference type="ARBA" id="ARBA00007232"/>
    </source>
</evidence>
<evidence type="ECO:0000256" key="3">
    <source>
        <dbReference type="ARBA" id="ARBA00022946"/>
    </source>
</evidence>
<protein>
    <recommendedName>
        <fullName evidence="7">Large ribosomal subunit protein mL52</fullName>
    </recommendedName>
    <alternativeName>
        <fullName evidence="8">39S ribosomal protein L52, mitochondrial</fullName>
    </alternativeName>
</protein>
<gene>
    <name evidence="10" type="primary">mrpl52</name>
</gene>
<reference evidence="10" key="1">
    <citation type="submission" date="2025-08" db="UniProtKB">
        <authorList>
            <consortium name="RefSeq"/>
        </authorList>
    </citation>
    <scope>IDENTIFICATION</scope>
</reference>
<keyword evidence="5" id="KW-0496">Mitochondrion</keyword>
<keyword evidence="6" id="KW-0687">Ribonucleoprotein</keyword>
<name>A0A6J2RIS7_COTGO</name>
<evidence type="ECO:0000256" key="8">
    <source>
        <dbReference type="ARBA" id="ARBA00035425"/>
    </source>
</evidence>
<dbReference type="PANTHER" id="PTHR34090">
    <property type="entry name" value="39S RIBOSOMAL PROTEIN L52, MITOCHONDRIAL"/>
    <property type="match status" value="1"/>
</dbReference>
<accession>A0A6J2RIS7</accession>
<keyword evidence="3" id="KW-0809">Transit peptide</keyword>
<sequence length="153" mass="17252">MKTSGLSQRAFSSPWWPTQYTADKMAAPVRTLCCSVLRLSSRQFSTTCGVQGGEKWRLEHGIARSGTEYGPLTDLADWSYADGRPAPLMKGQLRRKQEREVLVRRIVMLDSELDKGVEACSAREDKARRLEEQKQSLLLKPKGKLLLKKSPKS</sequence>
<dbReference type="RefSeq" id="XP_029310818.1">
    <property type="nucleotide sequence ID" value="XM_029454958.1"/>
</dbReference>